<feature type="chain" id="PRO_5045624339" description="VCBS repeat-containing protein" evidence="2">
    <location>
        <begin position="34"/>
        <end position="247"/>
    </location>
</feature>
<name>A0ABZ2BP38_9RHOB</name>
<dbReference type="InterPro" id="IPR013517">
    <property type="entry name" value="FG-GAP"/>
</dbReference>
<dbReference type="RefSeq" id="WP_187430221.1">
    <property type="nucleotide sequence ID" value="NZ_CP143423.1"/>
</dbReference>
<gene>
    <name evidence="3" type="ORF">ROLI_008380</name>
</gene>
<evidence type="ECO:0000256" key="2">
    <source>
        <dbReference type="SAM" id="SignalP"/>
    </source>
</evidence>
<protein>
    <recommendedName>
        <fullName evidence="5">VCBS repeat-containing protein</fullName>
    </recommendedName>
</protein>
<keyword evidence="1 2" id="KW-0732">Signal</keyword>
<evidence type="ECO:0008006" key="5">
    <source>
        <dbReference type="Google" id="ProtNLM"/>
    </source>
</evidence>
<sequence>MHKWARRPLWRCLQGVVRRALLMLCLLPGTLAASDAIISARYEGPTTRYAHDVLGDAIEHVTLRVGLASGVTRRFTLPDDLVFEDTEPRIVDLDFDGSAEVIVVESSQSRGARLAIYGQQGRIAATDFIGTRFRWLAPIGAADLDGDGHMEIAYIDRPHLAKTLRLLRYRDQNLTLIAQLSGLTNHRIGERDIAGGVRVCAGRPELLVASPDWSQMLSVTFDGALAGRVIGEDTSRAAFARALACAS</sequence>
<dbReference type="Proteomes" id="UP001318682">
    <property type="component" value="Chromosome"/>
</dbReference>
<dbReference type="SUPFAM" id="SSF69318">
    <property type="entry name" value="Integrin alpha N-terminal domain"/>
    <property type="match status" value="1"/>
</dbReference>
<evidence type="ECO:0000256" key="1">
    <source>
        <dbReference type="ARBA" id="ARBA00022729"/>
    </source>
</evidence>
<proteinExistence type="predicted"/>
<dbReference type="InterPro" id="IPR028994">
    <property type="entry name" value="Integrin_alpha_N"/>
</dbReference>
<reference evidence="4" key="1">
    <citation type="submission" date="2024-01" db="EMBL/GenBank/DDBJ databases">
        <title>Roseobacter fucihabitans sp. nov., isolated from the brown alga Fucus spiralis.</title>
        <authorList>
            <person name="Hahnke S."/>
            <person name="Berger M."/>
            <person name="Schlingloff A."/>
            <person name="Athale I."/>
            <person name="Neumann-Schaal M."/>
            <person name="Adenaya A."/>
            <person name="Poehlein A."/>
            <person name="Daniel R."/>
            <person name="Pertersen J."/>
            <person name="Brinkhoff T."/>
        </authorList>
    </citation>
    <scope>NUCLEOTIDE SEQUENCE [LARGE SCALE GENOMIC DNA]</scope>
    <source>
        <strain evidence="4">B14</strain>
    </source>
</reference>
<dbReference type="Pfam" id="PF13517">
    <property type="entry name" value="FG-GAP_3"/>
    <property type="match status" value="1"/>
</dbReference>
<accession>A0ABZ2BP38</accession>
<dbReference type="EMBL" id="CP143423">
    <property type="protein sequence ID" value="WVX47767.1"/>
    <property type="molecule type" value="Genomic_DNA"/>
</dbReference>
<keyword evidence="4" id="KW-1185">Reference proteome</keyword>
<organism evidence="3 4">
    <name type="scientific">Roseobacter fucihabitans</name>
    <dbReference type="NCBI Taxonomy" id="1537242"/>
    <lineage>
        <taxon>Bacteria</taxon>
        <taxon>Pseudomonadati</taxon>
        <taxon>Pseudomonadota</taxon>
        <taxon>Alphaproteobacteria</taxon>
        <taxon>Rhodobacterales</taxon>
        <taxon>Roseobacteraceae</taxon>
        <taxon>Roseobacter</taxon>
    </lineage>
</organism>
<evidence type="ECO:0000313" key="4">
    <source>
        <dbReference type="Proteomes" id="UP001318682"/>
    </source>
</evidence>
<feature type="signal peptide" evidence="2">
    <location>
        <begin position="1"/>
        <end position="33"/>
    </location>
</feature>
<evidence type="ECO:0000313" key="3">
    <source>
        <dbReference type="EMBL" id="WVX47767.1"/>
    </source>
</evidence>